<dbReference type="Proteomes" id="UP001500945">
    <property type="component" value="Unassembled WGS sequence"/>
</dbReference>
<dbReference type="NCBIfam" id="TIGR01764">
    <property type="entry name" value="excise"/>
    <property type="match status" value="1"/>
</dbReference>
<dbReference type="EMBL" id="BAABGM010000011">
    <property type="protein sequence ID" value="GAA4404970.1"/>
    <property type="molecule type" value="Genomic_DNA"/>
</dbReference>
<comment type="caution">
    <text evidence="2">The sequence shown here is derived from an EMBL/GenBank/DDBJ whole genome shotgun (WGS) entry which is preliminary data.</text>
</comment>
<gene>
    <name evidence="2" type="ORF">GCM10023168_18230</name>
</gene>
<reference evidence="3" key="1">
    <citation type="journal article" date="2019" name="Int. J. Syst. Evol. Microbiol.">
        <title>The Global Catalogue of Microorganisms (GCM) 10K type strain sequencing project: providing services to taxonomists for standard genome sequencing and annotation.</title>
        <authorList>
            <consortium name="The Broad Institute Genomics Platform"/>
            <consortium name="The Broad Institute Genome Sequencing Center for Infectious Disease"/>
            <person name="Wu L."/>
            <person name="Ma J."/>
        </authorList>
    </citation>
    <scope>NUCLEOTIDE SEQUENCE [LARGE SCALE GENOMIC DNA]</scope>
    <source>
        <strain evidence="3">JCM 17809</strain>
    </source>
</reference>
<evidence type="ECO:0000259" key="1">
    <source>
        <dbReference type="Pfam" id="PF12728"/>
    </source>
</evidence>
<name>A0ABP8KEI6_9MICO</name>
<dbReference type="InterPro" id="IPR041657">
    <property type="entry name" value="HTH_17"/>
</dbReference>
<protein>
    <recommendedName>
        <fullName evidence="1">Helix-turn-helix domain-containing protein</fullName>
    </recommendedName>
</protein>
<organism evidence="2 3">
    <name type="scientific">Fodinibacter luteus</name>
    <dbReference type="NCBI Taxonomy" id="552064"/>
    <lineage>
        <taxon>Bacteria</taxon>
        <taxon>Bacillati</taxon>
        <taxon>Actinomycetota</taxon>
        <taxon>Actinomycetes</taxon>
        <taxon>Micrococcales</taxon>
        <taxon>Intrasporangiaceae</taxon>
        <taxon>Fodinibacter (ex Wang et al. 2009)</taxon>
    </lineage>
</organism>
<evidence type="ECO:0000313" key="3">
    <source>
        <dbReference type="Proteomes" id="UP001500945"/>
    </source>
</evidence>
<evidence type="ECO:0000313" key="2">
    <source>
        <dbReference type="EMBL" id="GAA4404970.1"/>
    </source>
</evidence>
<proteinExistence type="predicted"/>
<feature type="domain" description="Helix-turn-helix" evidence="1">
    <location>
        <begin position="27"/>
        <end position="76"/>
    </location>
</feature>
<dbReference type="InterPro" id="IPR010093">
    <property type="entry name" value="SinI_DNA-bd"/>
</dbReference>
<keyword evidence="3" id="KW-1185">Reference proteome</keyword>
<sequence length="93" mass="10596">MSVSAHNQVGQTKRRRKAPVGPIVRRWYTVPEVADMLGYGASKVRMMVISGDIRSLKDGGSRRILPQWVDEYVERRAAEAEADANWPRDSEWP</sequence>
<dbReference type="RefSeq" id="WP_345204874.1">
    <property type="nucleotide sequence ID" value="NZ_BAABGM010000011.1"/>
</dbReference>
<accession>A0ABP8KEI6</accession>
<dbReference type="Pfam" id="PF12728">
    <property type="entry name" value="HTH_17"/>
    <property type="match status" value="1"/>
</dbReference>